<evidence type="ECO:0000259" key="1">
    <source>
        <dbReference type="Pfam" id="PF21837"/>
    </source>
</evidence>
<dbReference type="InterPro" id="IPR054191">
    <property type="entry name" value="DUF6896"/>
</dbReference>
<dbReference type="EMBL" id="CP048685">
    <property type="protein sequence ID" value="QPJ61832.1"/>
    <property type="molecule type" value="Genomic_DNA"/>
</dbReference>
<accession>A0A7T0BVL8</accession>
<evidence type="ECO:0000313" key="2">
    <source>
        <dbReference type="EMBL" id="QPJ61832.1"/>
    </source>
</evidence>
<proteinExistence type="predicted"/>
<organism evidence="2 3">
    <name type="scientific">Candidatus Nitronauta litoralis</name>
    <dbReference type="NCBI Taxonomy" id="2705533"/>
    <lineage>
        <taxon>Bacteria</taxon>
        <taxon>Pseudomonadati</taxon>
        <taxon>Nitrospinota/Tectimicrobiota group</taxon>
        <taxon>Nitrospinota</taxon>
        <taxon>Nitrospinia</taxon>
        <taxon>Nitrospinales</taxon>
        <taxon>Nitrospinaceae</taxon>
        <taxon>Candidatus Nitronauta</taxon>
    </lineage>
</organism>
<reference evidence="2 3" key="1">
    <citation type="submission" date="2020-02" db="EMBL/GenBank/DDBJ databases">
        <title>Genomic and physiological characterization of two novel Nitrospinaceae genera.</title>
        <authorList>
            <person name="Mueller A.J."/>
            <person name="Jung M.-Y."/>
            <person name="Strachan C.R."/>
            <person name="Herbold C.W."/>
            <person name="Kirkegaard R.H."/>
            <person name="Daims H."/>
        </authorList>
    </citation>
    <scope>NUCLEOTIDE SEQUENCE [LARGE SCALE GENOMIC DNA]</scope>
    <source>
        <strain evidence="2">EB</strain>
    </source>
</reference>
<dbReference type="Pfam" id="PF21837">
    <property type="entry name" value="DUF6896"/>
    <property type="match status" value="1"/>
</dbReference>
<protein>
    <recommendedName>
        <fullName evidence="1">DUF6896 domain-containing protein</fullName>
    </recommendedName>
</protein>
<sequence length="144" mass="17008">MIEISLKTLIDDYLKQVEVGIELFKDKIGDTRPLKAWREKMIPHQGKLSNQVEYQFHGIGCFLIFPDHEINFDFGPEGRYDGFDLWRLGQYIESCPEKYPEYQDKEKLKIDFEHAIEDGAIAKLDHPHCNLYYFTSAIDKRIIH</sequence>
<dbReference type="AlphaFoldDB" id="A0A7T0BVL8"/>
<dbReference type="KEGG" id="nli:G3M70_08060"/>
<evidence type="ECO:0000313" key="3">
    <source>
        <dbReference type="Proteomes" id="UP000594688"/>
    </source>
</evidence>
<name>A0A7T0BVL8_9BACT</name>
<gene>
    <name evidence="2" type="ORF">G3M70_08060</name>
</gene>
<dbReference type="Proteomes" id="UP000594688">
    <property type="component" value="Chromosome"/>
</dbReference>
<feature type="domain" description="DUF6896" evidence="1">
    <location>
        <begin position="7"/>
        <end position="133"/>
    </location>
</feature>